<dbReference type="GO" id="GO:0000160">
    <property type="term" value="P:phosphorelay signal transduction system"/>
    <property type="evidence" value="ECO:0007669"/>
    <property type="project" value="InterPro"/>
</dbReference>
<evidence type="ECO:0000313" key="4">
    <source>
        <dbReference type="EMBL" id="MBM3275031.1"/>
    </source>
</evidence>
<dbReference type="InterPro" id="IPR039420">
    <property type="entry name" value="WalR-like"/>
</dbReference>
<dbReference type="InterPro" id="IPR001789">
    <property type="entry name" value="Sig_transdc_resp-reg_receiver"/>
</dbReference>
<dbReference type="Pfam" id="PF00072">
    <property type="entry name" value="Response_reg"/>
    <property type="match status" value="1"/>
</dbReference>
<sequence length="142" mass="15773">MNEPRILFADDHEAMESVVRDQLGMKVSIVGVAHDGVELLSTAEALKPDVILLDISMPRMNGLEAARRLLATMPELRIIFLTVHNRPFYVTEAFRLGAHGYVLKGSAHELPIAIDRVMQGDRFLSATLQDAYPELIPTDLHG</sequence>
<dbReference type="SMART" id="SM00448">
    <property type="entry name" value="REC"/>
    <property type="match status" value="1"/>
</dbReference>
<reference evidence="4 5" key="1">
    <citation type="submission" date="2019-03" db="EMBL/GenBank/DDBJ databases">
        <title>Lake Tanganyika Metagenome-Assembled Genomes (MAGs).</title>
        <authorList>
            <person name="Tran P."/>
        </authorList>
    </citation>
    <scope>NUCLEOTIDE SEQUENCE [LARGE SCALE GENOMIC DNA]</scope>
    <source>
        <strain evidence="4">K_DeepCast_65m_m2_236</strain>
    </source>
</reference>
<dbReference type="PANTHER" id="PTHR43214">
    <property type="entry name" value="TWO-COMPONENT RESPONSE REGULATOR"/>
    <property type="match status" value="1"/>
</dbReference>
<dbReference type="InterPro" id="IPR058245">
    <property type="entry name" value="NreC/VraR/RcsB-like_REC"/>
</dbReference>
<name>A0A938BL85_9BACT</name>
<evidence type="ECO:0000256" key="2">
    <source>
        <dbReference type="PROSITE-ProRule" id="PRU00169"/>
    </source>
</evidence>
<dbReference type="CDD" id="cd17535">
    <property type="entry name" value="REC_NarL-like"/>
    <property type="match status" value="1"/>
</dbReference>
<evidence type="ECO:0000313" key="5">
    <source>
        <dbReference type="Proteomes" id="UP000703893"/>
    </source>
</evidence>
<gene>
    <name evidence="4" type="ORF">FJZ00_07750</name>
</gene>
<dbReference type="AlphaFoldDB" id="A0A938BL85"/>
<dbReference type="SUPFAM" id="SSF52172">
    <property type="entry name" value="CheY-like"/>
    <property type="match status" value="1"/>
</dbReference>
<organism evidence="4 5">
    <name type="scientific">Candidatus Tanganyikabacteria bacterium</name>
    <dbReference type="NCBI Taxonomy" id="2961651"/>
    <lineage>
        <taxon>Bacteria</taxon>
        <taxon>Bacillati</taxon>
        <taxon>Candidatus Sericytochromatia</taxon>
        <taxon>Candidatus Tanganyikabacteria</taxon>
    </lineage>
</organism>
<dbReference type="GO" id="GO:0003677">
    <property type="term" value="F:DNA binding"/>
    <property type="evidence" value="ECO:0007669"/>
    <property type="project" value="UniProtKB-KW"/>
</dbReference>
<keyword evidence="2" id="KW-0597">Phosphoprotein</keyword>
<protein>
    <submittedName>
        <fullName evidence="4">Response regulator transcription factor</fullName>
    </submittedName>
</protein>
<dbReference type="EMBL" id="VGJX01000417">
    <property type="protein sequence ID" value="MBM3275031.1"/>
    <property type="molecule type" value="Genomic_DNA"/>
</dbReference>
<keyword evidence="1" id="KW-0238">DNA-binding</keyword>
<evidence type="ECO:0000256" key="1">
    <source>
        <dbReference type="ARBA" id="ARBA00023125"/>
    </source>
</evidence>
<accession>A0A938BL85</accession>
<dbReference type="Proteomes" id="UP000703893">
    <property type="component" value="Unassembled WGS sequence"/>
</dbReference>
<feature type="domain" description="Response regulatory" evidence="3">
    <location>
        <begin position="5"/>
        <end position="119"/>
    </location>
</feature>
<feature type="modified residue" description="4-aspartylphosphate" evidence="2">
    <location>
        <position position="54"/>
    </location>
</feature>
<comment type="caution">
    <text evidence="4">The sequence shown here is derived from an EMBL/GenBank/DDBJ whole genome shotgun (WGS) entry which is preliminary data.</text>
</comment>
<proteinExistence type="predicted"/>
<dbReference type="InterPro" id="IPR011006">
    <property type="entry name" value="CheY-like_superfamily"/>
</dbReference>
<dbReference type="PROSITE" id="PS50110">
    <property type="entry name" value="RESPONSE_REGULATORY"/>
    <property type="match status" value="1"/>
</dbReference>
<evidence type="ECO:0000259" key="3">
    <source>
        <dbReference type="PROSITE" id="PS50110"/>
    </source>
</evidence>
<dbReference type="Gene3D" id="3.40.50.2300">
    <property type="match status" value="1"/>
</dbReference>